<dbReference type="CDD" id="cd07377">
    <property type="entry name" value="WHTH_GntR"/>
    <property type="match status" value="1"/>
</dbReference>
<dbReference type="GO" id="GO:0003677">
    <property type="term" value="F:DNA binding"/>
    <property type="evidence" value="ECO:0007669"/>
    <property type="project" value="UniProtKB-KW"/>
</dbReference>
<keyword evidence="4" id="KW-0238">DNA-binding</keyword>
<dbReference type="GO" id="GO:0003700">
    <property type="term" value="F:DNA-binding transcription factor activity"/>
    <property type="evidence" value="ECO:0007669"/>
    <property type="project" value="InterPro"/>
</dbReference>
<evidence type="ECO:0000256" key="5">
    <source>
        <dbReference type="ARBA" id="ARBA00023163"/>
    </source>
</evidence>
<dbReference type="Gene3D" id="1.10.10.10">
    <property type="entry name" value="Winged helix-like DNA-binding domain superfamily/Winged helix DNA-binding domain"/>
    <property type="match status" value="1"/>
</dbReference>
<dbReference type="GO" id="GO:0030170">
    <property type="term" value="F:pyridoxal phosphate binding"/>
    <property type="evidence" value="ECO:0007669"/>
    <property type="project" value="InterPro"/>
</dbReference>
<evidence type="ECO:0000256" key="3">
    <source>
        <dbReference type="ARBA" id="ARBA00023015"/>
    </source>
</evidence>
<evidence type="ECO:0000256" key="1">
    <source>
        <dbReference type="ARBA" id="ARBA00005384"/>
    </source>
</evidence>
<dbReference type="InterPro" id="IPR015421">
    <property type="entry name" value="PyrdxlP-dep_Trfase_major"/>
</dbReference>
<dbReference type="InterPro" id="IPR051446">
    <property type="entry name" value="HTH_trans_reg/aminotransferase"/>
</dbReference>
<dbReference type="CDD" id="cd00609">
    <property type="entry name" value="AAT_like"/>
    <property type="match status" value="1"/>
</dbReference>
<accession>A0A7W2F832</accession>
<dbReference type="Pfam" id="PF00155">
    <property type="entry name" value="Aminotran_1_2"/>
    <property type="match status" value="1"/>
</dbReference>
<dbReference type="Pfam" id="PF00392">
    <property type="entry name" value="GntR"/>
    <property type="match status" value="1"/>
</dbReference>
<keyword evidence="7" id="KW-0808">Transferase</keyword>
<dbReference type="InterPro" id="IPR015424">
    <property type="entry name" value="PyrdxlP-dep_Trfase"/>
</dbReference>
<comment type="similarity">
    <text evidence="1">In the C-terminal section; belongs to the class-I pyridoxal-phosphate-dependent aminotransferase family.</text>
</comment>
<dbReference type="Gene3D" id="3.40.640.10">
    <property type="entry name" value="Type I PLP-dependent aspartate aminotransferase-like (Major domain)"/>
    <property type="match status" value="1"/>
</dbReference>
<protein>
    <submittedName>
        <fullName evidence="7">PLP-dependent aminotransferase family protein</fullName>
    </submittedName>
</protein>
<dbReference type="SUPFAM" id="SSF53383">
    <property type="entry name" value="PLP-dependent transferases"/>
    <property type="match status" value="1"/>
</dbReference>
<gene>
    <name evidence="7" type="ORF">H3H39_07220</name>
</gene>
<dbReference type="PANTHER" id="PTHR46577:SF1">
    <property type="entry name" value="HTH-TYPE TRANSCRIPTIONAL REGULATORY PROTEIN GABR"/>
    <property type="match status" value="1"/>
</dbReference>
<dbReference type="PANTHER" id="PTHR46577">
    <property type="entry name" value="HTH-TYPE TRANSCRIPTIONAL REGULATORY PROTEIN GABR"/>
    <property type="match status" value="1"/>
</dbReference>
<keyword evidence="8" id="KW-1185">Reference proteome</keyword>
<dbReference type="SUPFAM" id="SSF46785">
    <property type="entry name" value="Winged helix' DNA-binding domain"/>
    <property type="match status" value="1"/>
</dbReference>
<evidence type="ECO:0000256" key="2">
    <source>
        <dbReference type="ARBA" id="ARBA00022898"/>
    </source>
</evidence>
<evidence type="ECO:0000313" key="7">
    <source>
        <dbReference type="EMBL" id="MBA5686847.1"/>
    </source>
</evidence>
<evidence type="ECO:0000313" key="8">
    <source>
        <dbReference type="Proteomes" id="UP000573499"/>
    </source>
</evidence>
<organism evidence="7 8">
    <name type="scientific">Rugamonas apoptosis</name>
    <dbReference type="NCBI Taxonomy" id="2758570"/>
    <lineage>
        <taxon>Bacteria</taxon>
        <taxon>Pseudomonadati</taxon>
        <taxon>Pseudomonadota</taxon>
        <taxon>Betaproteobacteria</taxon>
        <taxon>Burkholderiales</taxon>
        <taxon>Oxalobacteraceae</taxon>
        <taxon>Telluria group</taxon>
        <taxon>Rugamonas</taxon>
    </lineage>
</organism>
<feature type="domain" description="HTH gntR-type" evidence="6">
    <location>
        <begin position="25"/>
        <end position="93"/>
    </location>
</feature>
<dbReference type="InterPro" id="IPR036390">
    <property type="entry name" value="WH_DNA-bd_sf"/>
</dbReference>
<dbReference type="Proteomes" id="UP000573499">
    <property type="component" value="Unassembled WGS sequence"/>
</dbReference>
<reference evidence="7 8" key="1">
    <citation type="submission" date="2020-07" db="EMBL/GenBank/DDBJ databases">
        <title>Novel species isolated from subtropical streams in China.</title>
        <authorList>
            <person name="Lu H."/>
        </authorList>
    </citation>
    <scope>NUCLEOTIDE SEQUENCE [LARGE SCALE GENOMIC DNA]</scope>
    <source>
        <strain evidence="7 8">LX47W</strain>
    </source>
</reference>
<dbReference type="PROSITE" id="PS50949">
    <property type="entry name" value="HTH_GNTR"/>
    <property type="match status" value="1"/>
</dbReference>
<evidence type="ECO:0000259" key="6">
    <source>
        <dbReference type="PROSITE" id="PS50949"/>
    </source>
</evidence>
<dbReference type="RefSeq" id="WP_182152700.1">
    <property type="nucleotide sequence ID" value="NZ_JACEZU010000003.1"/>
</dbReference>
<keyword evidence="7" id="KW-0032">Aminotransferase</keyword>
<name>A0A7W2F832_9BURK</name>
<dbReference type="InterPro" id="IPR004839">
    <property type="entry name" value="Aminotransferase_I/II_large"/>
</dbReference>
<dbReference type="SMART" id="SM00345">
    <property type="entry name" value="HTH_GNTR"/>
    <property type="match status" value="1"/>
</dbReference>
<comment type="caution">
    <text evidence="7">The sequence shown here is derived from an EMBL/GenBank/DDBJ whole genome shotgun (WGS) entry which is preliminary data.</text>
</comment>
<sequence length="467" mass="50677">MPPPKSIQDETKAIAWIGQFVQHGGPRYLQVADFIEQALADGTLLPGDRLPPQRRLAALLQVDLTTITRAYDEARRRHLLEGKGARGTYAAAPKVELAQLLDLSMNLPPPPANVDFNDMLKQGLAQVLLRTDSRLLMNYHLGGGSVADRVAGAAWLAPLFGKWDVEQIAVCAGAQSALAALILALSHPDDIILTEPTVYPGLITAAQQLGRRVVPVEVDASGMRPDLLDAACANQRVALIYLNPTLQNPTTHTMPAARRQEILRVAARHRVRIIEDDPYSLLAADPPPPLARMAPDQVVHIATLSKCLAPGLRTAFVLLHDAQLRERFMTALRSFVLMSTPLTTALTTQWIHDGAAQQLLVGVKAEARQRQRMARQLLAGRTDATEDGIHVWLDLPGYWTANELTRVARGAGLAVTSSEVFAASPRPPHAIRISLGSIQDSNRLAAALRKLSQLLAQRPDGTSGIVV</sequence>
<dbReference type="EMBL" id="JACEZU010000003">
    <property type="protein sequence ID" value="MBA5686847.1"/>
    <property type="molecule type" value="Genomic_DNA"/>
</dbReference>
<dbReference type="InterPro" id="IPR036388">
    <property type="entry name" value="WH-like_DNA-bd_sf"/>
</dbReference>
<dbReference type="InterPro" id="IPR000524">
    <property type="entry name" value="Tscrpt_reg_HTH_GntR"/>
</dbReference>
<keyword evidence="2" id="KW-0663">Pyridoxal phosphate</keyword>
<proteinExistence type="inferred from homology"/>
<keyword evidence="5" id="KW-0804">Transcription</keyword>
<evidence type="ECO:0000256" key="4">
    <source>
        <dbReference type="ARBA" id="ARBA00023125"/>
    </source>
</evidence>
<keyword evidence="3" id="KW-0805">Transcription regulation</keyword>
<dbReference type="GO" id="GO:0008483">
    <property type="term" value="F:transaminase activity"/>
    <property type="evidence" value="ECO:0007669"/>
    <property type="project" value="UniProtKB-KW"/>
</dbReference>
<dbReference type="AlphaFoldDB" id="A0A7W2F832"/>